<dbReference type="EMBL" id="PKSM01000015">
    <property type="protein sequence ID" value="POW21903.1"/>
    <property type="molecule type" value="Genomic_DNA"/>
</dbReference>
<dbReference type="VEuPathDB" id="FungiDB:PSHT_01820"/>
<comment type="caution">
    <text evidence="2">The sequence shown here is derived from an EMBL/GenBank/DDBJ whole genome shotgun (WGS) entry which is preliminary data.</text>
</comment>
<dbReference type="Proteomes" id="UP000238274">
    <property type="component" value="Unassembled WGS sequence"/>
</dbReference>
<reference evidence="2 3" key="1">
    <citation type="submission" date="2017-12" db="EMBL/GenBank/DDBJ databases">
        <title>Gene loss provides genomic basis for host adaptation in cereal stripe rust fungi.</title>
        <authorList>
            <person name="Xia C."/>
        </authorList>
    </citation>
    <scope>NUCLEOTIDE SEQUENCE [LARGE SCALE GENOMIC DNA]</scope>
    <source>
        <strain evidence="2 3">93TX-2</strain>
    </source>
</reference>
<feature type="compositionally biased region" description="Basic residues" evidence="1">
    <location>
        <begin position="145"/>
        <end position="161"/>
    </location>
</feature>
<feature type="region of interest" description="Disordered" evidence="1">
    <location>
        <begin position="194"/>
        <end position="233"/>
    </location>
</feature>
<feature type="compositionally biased region" description="Basic and acidic residues" evidence="1">
    <location>
        <begin position="100"/>
        <end position="113"/>
    </location>
</feature>
<gene>
    <name evidence="2" type="ORF">PSHT_01820</name>
</gene>
<feature type="region of interest" description="Disordered" evidence="1">
    <location>
        <begin position="80"/>
        <end position="181"/>
    </location>
</feature>
<feature type="compositionally biased region" description="Basic and acidic residues" evidence="1">
    <location>
        <begin position="205"/>
        <end position="225"/>
    </location>
</feature>
<reference evidence="3" key="3">
    <citation type="journal article" date="2018" name="Mol. Plant Microbe Interact.">
        <title>Genome sequence resources for the wheat stripe rust pathogen (Puccinia striiformis f. sp. tritici) and the barley stripe rust pathogen (Puccinia striiformis f. sp. hordei).</title>
        <authorList>
            <person name="Xia C."/>
            <person name="Wang M."/>
            <person name="Yin C."/>
            <person name="Cornejo O.E."/>
            <person name="Hulbert S.H."/>
            <person name="Chen X."/>
        </authorList>
    </citation>
    <scope>NUCLEOTIDE SEQUENCE [LARGE SCALE GENOMIC DNA]</scope>
    <source>
        <strain evidence="3">93TX-2</strain>
    </source>
</reference>
<sequence>MGYMDKNWILADRFVKYLISDVLHFKNVNTSRVESLHAAIERFLKGANSSMPTTISDMHDALRHQLRELLIDCATRSREKSAWEHQIPKKKVGRPLKKVAHSEPDDVNVKETPEDPVPAALAPKGRGRPRKDDAAKIEPTNTVGAKRKQGPGAPKGKKKAKPPLSETESESSIDLDSLVLPEIPLGIVTRSGRVPPQIKAMKGNMKNDPKKLDFKTKDDTLKNDPTKVNATAK</sequence>
<protein>
    <submittedName>
        <fullName evidence="2">Uncharacterized protein</fullName>
    </submittedName>
</protein>
<reference evidence="3" key="2">
    <citation type="journal article" date="2018" name="BMC Genomics">
        <title>Genomic insights into host adaptation between the wheat stripe rust pathogen (Puccinia striiformis f. sp. tritici) and the barley stripe rust pathogen (Puccinia striiformis f. sp. hordei).</title>
        <authorList>
            <person name="Xia C."/>
            <person name="Wang M."/>
            <person name="Yin C."/>
            <person name="Cornejo O.E."/>
            <person name="Hulbert S.H."/>
            <person name="Chen X."/>
        </authorList>
    </citation>
    <scope>NUCLEOTIDE SEQUENCE [LARGE SCALE GENOMIC DNA]</scope>
    <source>
        <strain evidence="3">93TX-2</strain>
    </source>
</reference>
<proteinExistence type="predicted"/>
<name>A0A2S4WJF9_9BASI</name>
<dbReference type="AlphaFoldDB" id="A0A2S4WJF9"/>
<accession>A0A2S4WJF9</accession>
<evidence type="ECO:0000256" key="1">
    <source>
        <dbReference type="SAM" id="MobiDB-lite"/>
    </source>
</evidence>
<evidence type="ECO:0000313" key="2">
    <source>
        <dbReference type="EMBL" id="POW21903.1"/>
    </source>
</evidence>
<keyword evidence="3" id="KW-1185">Reference proteome</keyword>
<feature type="compositionally biased region" description="Basic residues" evidence="1">
    <location>
        <begin position="88"/>
        <end position="99"/>
    </location>
</feature>
<organism evidence="2 3">
    <name type="scientific">Puccinia striiformis</name>
    <dbReference type="NCBI Taxonomy" id="27350"/>
    <lineage>
        <taxon>Eukaryota</taxon>
        <taxon>Fungi</taxon>
        <taxon>Dikarya</taxon>
        <taxon>Basidiomycota</taxon>
        <taxon>Pucciniomycotina</taxon>
        <taxon>Pucciniomycetes</taxon>
        <taxon>Pucciniales</taxon>
        <taxon>Pucciniaceae</taxon>
        <taxon>Puccinia</taxon>
    </lineage>
</organism>
<evidence type="ECO:0000313" key="3">
    <source>
        <dbReference type="Proteomes" id="UP000238274"/>
    </source>
</evidence>
<dbReference type="OrthoDB" id="1858323at2759"/>